<name>A0A0E9UWF5_ANGAN</name>
<dbReference type="AlphaFoldDB" id="A0A0E9UWF5"/>
<reference evidence="1" key="1">
    <citation type="submission" date="2014-11" db="EMBL/GenBank/DDBJ databases">
        <authorList>
            <person name="Amaro Gonzalez C."/>
        </authorList>
    </citation>
    <scope>NUCLEOTIDE SEQUENCE</scope>
</reference>
<evidence type="ECO:0000313" key="1">
    <source>
        <dbReference type="EMBL" id="JAH69273.1"/>
    </source>
</evidence>
<dbReference type="EMBL" id="GBXM01039304">
    <property type="protein sequence ID" value="JAH69273.1"/>
    <property type="molecule type" value="Transcribed_RNA"/>
</dbReference>
<reference evidence="1" key="2">
    <citation type="journal article" date="2015" name="Fish Shellfish Immunol.">
        <title>Early steps in the European eel (Anguilla anguilla)-Vibrio vulnificus interaction in the gills: Role of the RtxA13 toxin.</title>
        <authorList>
            <person name="Callol A."/>
            <person name="Pajuelo D."/>
            <person name="Ebbesson L."/>
            <person name="Teles M."/>
            <person name="MacKenzie S."/>
            <person name="Amaro C."/>
        </authorList>
    </citation>
    <scope>NUCLEOTIDE SEQUENCE</scope>
</reference>
<accession>A0A0E9UWF5</accession>
<sequence>MCINISPFTYGRAITGLGISIWPTKHSTKESKSHLKGTLICEDGTQYTNVLWLQARAVLRFDTKPLPMLFEYISKV</sequence>
<organism evidence="1">
    <name type="scientific">Anguilla anguilla</name>
    <name type="common">European freshwater eel</name>
    <name type="synonym">Muraena anguilla</name>
    <dbReference type="NCBI Taxonomy" id="7936"/>
    <lineage>
        <taxon>Eukaryota</taxon>
        <taxon>Metazoa</taxon>
        <taxon>Chordata</taxon>
        <taxon>Craniata</taxon>
        <taxon>Vertebrata</taxon>
        <taxon>Euteleostomi</taxon>
        <taxon>Actinopterygii</taxon>
        <taxon>Neopterygii</taxon>
        <taxon>Teleostei</taxon>
        <taxon>Anguilliformes</taxon>
        <taxon>Anguillidae</taxon>
        <taxon>Anguilla</taxon>
    </lineage>
</organism>
<proteinExistence type="predicted"/>
<protein>
    <submittedName>
        <fullName evidence="1">Uncharacterized protein</fullName>
    </submittedName>
</protein>